<evidence type="ECO:0000313" key="3">
    <source>
        <dbReference type="WBParaSite" id="HPBE_0001240101-mRNA-1"/>
    </source>
</evidence>
<sequence>MKEKDAAVVARIRLPTVTNVEETWKRATDSILQAARSELGMTKPGRRKIEKQTWLWTDDVKEKVKEKKRLYHAFLSDKTADNWRLLKLCTAYKIHQPQPERFDLDRAIALRTYSRLQFASGCAYSIDRVMPKSTLYLVAIIPMNPLQPDGIEEAMSSARWHFGRKILSEELNEVNVE</sequence>
<gene>
    <name evidence="1" type="ORF">HPBE_LOCUS12402</name>
</gene>
<evidence type="ECO:0000313" key="1">
    <source>
        <dbReference type="EMBL" id="VDO92030.1"/>
    </source>
</evidence>
<name>A0A3P7YVI2_HELPZ</name>
<dbReference type="WBParaSite" id="HPBE_0001240101-mRNA-1">
    <property type="protein sequence ID" value="HPBE_0001240101-mRNA-1"/>
    <property type="gene ID" value="HPBE_0001240101"/>
</dbReference>
<dbReference type="OrthoDB" id="418748at2759"/>
<reference evidence="3" key="2">
    <citation type="submission" date="2019-09" db="UniProtKB">
        <authorList>
            <consortium name="WormBaseParasite"/>
        </authorList>
    </citation>
    <scope>IDENTIFICATION</scope>
</reference>
<evidence type="ECO:0000313" key="2">
    <source>
        <dbReference type="Proteomes" id="UP000050761"/>
    </source>
</evidence>
<organism evidence="1">
    <name type="scientific">Heligmosomoides polygyrus</name>
    <name type="common">Parasitic roundworm</name>
    <dbReference type="NCBI Taxonomy" id="6339"/>
    <lineage>
        <taxon>Eukaryota</taxon>
        <taxon>Metazoa</taxon>
        <taxon>Ecdysozoa</taxon>
        <taxon>Nematoda</taxon>
        <taxon>Chromadorea</taxon>
        <taxon>Rhabditida</taxon>
        <taxon>Rhabditina</taxon>
        <taxon>Rhabditomorpha</taxon>
        <taxon>Strongyloidea</taxon>
        <taxon>Heligmosomidae</taxon>
        <taxon>Heligmosomoides</taxon>
    </lineage>
</organism>
<accession>A0A3P7YVI2</accession>
<dbReference type="AlphaFoldDB" id="A0A3P7YVI2"/>
<dbReference type="Proteomes" id="UP000050761">
    <property type="component" value="Unassembled WGS sequence"/>
</dbReference>
<dbReference type="EMBL" id="UZAH01027485">
    <property type="protein sequence ID" value="VDO92030.1"/>
    <property type="molecule type" value="Genomic_DNA"/>
</dbReference>
<protein>
    <submittedName>
        <fullName evidence="3">Reverse transcriptase domain-containing protein</fullName>
    </submittedName>
</protein>
<reference evidence="1 2" key="1">
    <citation type="submission" date="2018-11" db="EMBL/GenBank/DDBJ databases">
        <authorList>
            <consortium name="Pathogen Informatics"/>
        </authorList>
    </citation>
    <scope>NUCLEOTIDE SEQUENCE [LARGE SCALE GENOMIC DNA]</scope>
</reference>
<proteinExistence type="predicted"/>
<keyword evidence="2" id="KW-1185">Reference proteome</keyword>